<keyword evidence="2" id="KW-1185">Reference proteome</keyword>
<comment type="caution">
    <text evidence="1">The sequence shown here is derived from an EMBL/GenBank/DDBJ whole genome shotgun (WGS) entry which is preliminary data.</text>
</comment>
<reference evidence="1 2" key="1">
    <citation type="submission" date="2024-03" db="EMBL/GenBank/DDBJ databases">
        <title>Novel species of the genus Variovorax.</title>
        <authorList>
            <person name="Liu Q."/>
            <person name="Xin Y.-H."/>
        </authorList>
    </citation>
    <scope>NUCLEOTIDE SEQUENCE [LARGE SCALE GENOMIC DNA]</scope>
    <source>
        <strain evidence="1 2">KACC 18501</strain>
    </source>
</reference>
<sequence>MSPHPALAALRDDVRTLSPTAARYACIYLAALQLPDTWATALLRDLHARAGDTPWPEFEALVAHLGVPCAWSHAACLGDAFDMRCWLAAVDALAAAHAPLPPLQP</sequence>
<dbReference type="RefSeq" id="WP_340362492.1">
    <property type="nucleotide sequence ID" value="NZ_JBBKZV010000002.1"/>
</dbReference>
<proteinExistence type="predicted"/>
<name>A0ABU8VUM1_9BURK</name>
<gene>
    <name evidence="1" type="ORF">WKW80_05240</name>
</gene>
<dbReference type="Proteomes" id="UP001363010">
    <property type="component" value="Unassembled WGS sequence"/>
</dbReference>
<dbReference type="EMBL" id="JBBKZV010000002">
    <property type="protein sequence ID" value="MEJ8821442.1"/>
    <property type="molecule type" value="Genomic_DNA"/>
</dbReference>
<evidence type="ECO:0000313" key="1">
    <source>
        <dbReference type="EMBL" id="MEJ8821442.1"/>
    </source>
</evidence>
<evidence type="ECO:0000313" key="2">
    <source>
        <dbReference type="Proteomes" id="UP001363010"/>
    </source>
</evidence>
<organism evidence="1 2">
    <name type="scientific">Variovorax humicola</name>
    <dbReference type="NCBI Taxonomy" id="1769758"/>
    <lineage>
        <taxon>Bacteria</taxon>
        <taxon>Pseudomonadati</taxon>
        <taxon>Pseudomonadota</taxon>
        <taxon>Betaproteobacteria</taxon>
        <taxon>Burkholderiales</taxon>
        <taxon>Comamonadaceae</taxon>
        <taxon>Variovorax</taxon>
    </lineage>
</organism>
<accession>A0ABU8VUM1</accession>
<protein>
    <submittedName>
        <fullName evidence="1">Uncharacterized protein</fullName>
    </submittedName>
</protein>